<comment type="subcellular location">
    <subcellularLocation>
        <location evidence="12">Cytoplasm</location>
    </subcellularLocation>
</comment>
<keyword evidence="11 12" id="KW-0119">Carbohydrate metabolism</keyword>
<keyword evidence="12" id="KW-0963">Cytoplasm</keyword>
<dbReference type="Gene3D" id="3.40.1190.20">
    <property type="match status" value="1"/>
</dbReference>
<evidence type="ECO:0000313" key="15">
    <source>
        <dbReference type="Proteomes" id="UP001243717"/>
    </source>
</evidence>
<dbReference type="Pfam" id="PF00294">
    <property type="entry name" value="PfkB"/>
    <property type="match status" value="1"/>
</dbReference>
<feature type="binding site" evidence="12">
    <location>
        <position position="268"/>
    </location>
    <ligand>
        <name>K(+)</name>
        <dbReference type="ChEBI" id="CHEBI:29103"/>
    </ligand>
</feature>
<dbReference type="CDD" id="cd01174">
    <property type="entry name" value="ribokinase"/>
    <property type="match status" value="1"/>
</dbReference>
<dbReference type="InterPro" id="IPR011877">
    <property type="entry name" value="Ribokinase"/>
</dbReference>
<feature type="binding site" evidence="12">
    <location>
        <position position="307"/>
    </location>
    <ligand>
        <name>K(+)</name>
        <dbReference type="ChEBI" id="CHEBI:29103"/>
    </ligand>
</feature>
<dbReference type="PANTHER" id="PTHR10584">
    <property type="entry name" value="SUGAR KINASE"/>
    <property type="match status" value="1"/>
</dbReference>
<comment type="activity regulation">
    <text evidence="12">Activated by a monovalent cation that binds near, but not in, the active site. The most likely occupant of the site in vivo is potassium. Ion binding induces a conformational change that may alter substrate affinity.</text>
</comment>
<feature type="binding site" evidence="12">
    <location>
        <position position="304"/>
    </location>
    <ligand>
        <name>K(+)</name>
        <dbReference type="ChEBI" id="CHEBI:29103"/>
    </ligand>
</feature>
<feature type="binding site" evidence="12">
    <location>
        <position position="309"/>
    </location>
    <ligand>
        <name>K(+)</name>
        <dbReference type="ChEBI" id="CHEBI:29103"/>
    </ligand>
</feature>
<dbReference type="InterPro" id="IPR029056">
    <property type="entry name" value="Ribokinase-like"/>
</dbReference>
<keyword evidence="9 12" id="KW-0460">Magnesium</keyword>
<evidence type="ECO:0000256" key="3">
    <source>
        <dbReference type="ARBA" id="ARBA00016943"/>
    </source>
</evidence>
<keyword evidence="5 12" id="KW-0479">Metal-binding</keyword>
<feature type="binding site" evidence="12">
    <location>
        <position position="147"/>
    </location>
    <ligand>
        <name>substrate</name>
    </ligand>
</feature>
<comment type="catalytic activity">
    <reaction evidence="12">
        <text>D-ribose + ATP = D-ribose 5-phosphate + ADP + H(+)</text>
        <dbReference type="Rhea" id="RHEA:13697"/>
        <dbReference type="ChEBI" id="CHEBI:15378"/>
        <dbReference type="ChEBI" id="CHEBI:30616"/>
        <dbReference type="ChEBI" id="CHEBI:47013"/>
        <dbReference type="ChEBI" id="CHEBI:78346"/>
        <dbReference type="ChEBI" id="CHEBI:456216"/>
        <dbReference type="EC" id="2.7.1.15"/>
    </reaction>
</comment>
<dbReference type="InterPro" id="IPR002139">
    <property type="entry name" value="Ribo/fructo_kinase"/>
</dbReference>
<dbReference type="RefSeq" id="WP_308983991.1">
    <property type="nucleotide sequence ID" value="NZ_JARXIC010000004.1"/>
</dbReference>
<dbReference type="Proteomes" id="UP001243717">
    <property type="component" value="Unassembled WGS sequence"/>
</dbReference>
<organism evidence="14 15">
    <name type="scientific">Thalassobacterium sedimentorum</name>
    <dbReference type="NCBI Taxonomy" id="3041258"/>
    <lineage>
        <taxon>Bacteria</taxon>
        <taxon>Pseudomonadati</taxon>
        <taxon>Verrucomicrobiota</taxon>
        <taxon>Opitutia</taxon>
        <taxon>Puniceicoccales</taxon>
        <taxon>Coraliomargaritaceae</taxon>
        <taxon>Thalassobacterium</taxon>
    </lineage>
</organism>
<evidence type="ECO:0000259" key="13">
    <source>
        <dbReference type="Pfam" id="PF00294"/>
    </source>
</evidence>
<keyword evidence="7 12" id="KW-0418">Kinase</keyword>
<evidence type="ECO:0000256" key="5">
    <source>
        <dbReference type="ARBA" id="ARBA00022723"/>
    </source>
</evidence>
<feature type="domain" description="Carbohydrate kinase PfkB" evidence="13">
    <location>
        <begin position="8"/>
        <end position="315"/>
    </location>
</feature>
<proteinExistence type="inferred from homology"/>
<feature type="binding site" evidence="12">
    <location>
        <begin position="43"/>
        <end position="47"/>
    </location>
    <ligand>
        <name>substrate</name>
    </ligand>
</feature>
<dbReference type="EMBL" id="JARXIC010000004">
    <property type="protein sequence ID" value="MDQ8193502.1"/>
    <property type="molecule type" value="Genomic_DNA"/>
</dbReference>
<evidence type="ECO:0000256" key="9">
    <source>
        <dbReference type="ARBA" id="ARBA00022842"/>
    </source>
</evidence>
<evidence type="ECO:0000256" key="2">
    <source>
        <dbReference type="ARBA" id="ARBA00012035"/>
    </source>
</evidence>
<comment type="caution">
    <text evidence="14">The sequence shown here is derived from an EMBL/GenBank/DDBJ whole genome shotgun (WGS) entry which is preliminary data.</text>
</comment>
<evidence type="ECO:0000256" key="4">
    <source>
        <dbReference type="ARBA" id="ARBA00022679"/>
    </source>
</evidence>
<keyword evidence="6 12" id="KW-0547">Nucleotide-binding</keyword>
<reference evidence="14 15" key="1">
    <citation type="submission" date="2023-04" db="EMBL/GenBank/DDBJ databases">
        <title>A novel bacteria isolated from coastal sediment.</title>
        <authorList>
            <person name="Liu X.-J."/>
            <person name="Du Z.-J."/>
        </authorList>
    </citation>
    <scope>NUCLEOTIDE SEQUENCE [LARGE SCALE GENOMIC DNA]</scope>
    <source>
        <strain evidence="14 15">SDUM461004</strain>
    </source>
</reference>
<dbReference type="EC" id="2.7.1.15" evidence="2 12"/>
<comment type="function">
    <text evidence="12">Catalyzes the phosphorylation of ribose at O-5 in a reaction requiring ATP and magnesium. The resulting D-ribose-5-phosphate can then be used either for sythesis of nucleotides, histidine, and tryptophan, or as a component of the pentose phosphate pathway.</text>
</comment>
<dbReference type="SUPFAM" id="SSF53613">
    <property type="entry name" value="Ribokinase-like"/>
    <property type="match status" value="1"/>
</dbReference>
<feature type="binding site" evidence="12">
    <location>
        <position position="270"/>
    </location>
    <ligand>
        <name>K(+)</name>
        <dbReference type="ChEBI" id="CHEBI:29103"/>
    </ligand>
</feature>
<comment type="cofactor">
    <cofactor evidence="12">
        <name>Mg(2+)</name>
        <dbReference type="ChEBI" id="CHEBI:18420"/>
    </cofactor>
    <text evidence="12">Requires a divalent cation, most likely magnesium in vivo, as an electrophilic catalyst to aid phosphoryl group transfer. It is the chelate of the metal and the nucleotide that is the actual substrate.</text>
</comment>
<feature type="binding site" evidence="12">
    <location>
        <position position="274"/>
    </location>
    <ligand>
        <name>substrate</name>
    </ligand>
</feature>
<feature type="binding site" evidence="12">
    <location>
        <begin position="15"/>
        <end position="17"/>
    </location>
    <ligand>
        <name>substrate</name>
    </ligand>
</feature>
<evidence type="ECO:0000256" key="11">
    <source>
        <dbReference type="ARBA" id="ARBA00023277"/>
    </source>
</evidence>
<comment type="similarity">
    <text evidence="12">Belongs to the carbohydrate kinase PfkB family. Ribokinase subfamily.</text>
</comment>
<evidence type="ECO:0000256" key="10">
    <source>
        <dbReference type="ARBA" id="ARBA00022958"/>
    </source>
</evidence>
<keyword evidence="4 12" id="KW-0808">Transferase</keyword>
<comment type="pathway">
    <text evidence="12">Carbohydrate metabolism; D-ribose degradation; D-ribose 5-phosphate from beta-D-ribopyranose: step 2/2.</text>
</comment>
<evidence type="ECO:0000256" key="12">
    <source>
        <dbReference type="HAMAP-Rule" id="MF_01987"/>
    </source>
</evidence>
<sequence>MNTPSPVIAVVGSANMDLSIPVPRFPREGETILSGDVITNPGGKGANQAVSACRAMSAASRCIFIGKVGEDAFGAELRDSLAAENMDVSALLESSEGPTGMATIMVNDAGNNGIMVSLGANALLSPEDIEASRGLIESASVLVVQLEIPYETVAAALAIAHQAGVLTILDPAPAPQPLAAGQLAHLPDELWQVDIFSPNQTEAELLTGIAVTDLASARQAGACLLAHGPKQVILKLGGLGAAILTRGEANPDVIDCTHVPAMDISICDTTAAGDAFTGALAAFLTEGRPLTQAVRLAGISGSLACTRAGAQSSIPMRTQIFDSDADA</sequence>
<comment type="similarity">
    <text evidence="1">Belongs to the carbohydrate kinase pfkB family.</text>
</comment>
<dbReference type="PRINTS" id="PR00990">
    <property type="entry name" value="RIBOKINASE"/>
</dbReference>
<feature type="binding site" evidence="12">
    <location>
        <begin position="273"/>
        <end position="274"/>
    </location>
    <ligand>
        <name>ATP</name>
        <dbReference type="ChEBI" id="CHEBI:30616"/>
    </ligand>
</feature>
<dbReference type="HAMAP" id="MF_01987">
    <property type="entry name" value="Ribokinase"/>
    <property type="match status" value="1"/>
</dbReference>
<feature type="active site" description="Proton acceptor" evidence="12">
    <location>
        <position position="274"/>
    </location>
</feature>
<protein>
    <recommendedName>
        <fullName evidence="3 12">Ribokinase</fullName>
        <shortName evidence="12">RK</shortName>
        <ecNumber evidence="2 12">2.7.1.15</ecNumber>
    </recommendedName>
</protein>
<accession>A0ABU1AFA3</accession>
<keyword evidence="15" id="KW-1185">Reference proteome</keyword>
<evidence type="ECO:0000256" key="7">
    <source>
        <dbReference type="ARBA" id="ARBA00022777"/>
    </source>
</evidence>
<dbReference type="PANTHER" id="PTHR10584:SF166">
    <property type="entry name" value="RIBOKINASE"/>
    <property type="match status" value="1"/>
</dbReference>
<dbReference type="InterPro" id="IPR002173">
    <property type="entry name" value="Carboh/pur_kinase_PfkB_CS"/>
</dbReference>
<evidence type="ECO:0000256" key="8">
    <source>
        <dbReference type="ARBA" id="ARBA00022840"/>
    </source>
</evidence>
<feature type="binding site" evidence="12">
    <location>
        <begin position="235"/>
        <end position="240"/>
    </location>
    <ligand>
        <name>ATP</name>
        <dbReference type="ChEBI" id="CHEBI:30616"/>
    </ligand>
</feature>
<evidence type="ECO:0000256" key="1">
    <source>
        <dbReference type="ARBA" id="ARBA00005380"/>
    </source>
</evidence>
<evidence type="ECO:0000313" key="14">
    <source>
        <dbReference type="EMBL" id="MDQ8193502.1"/>
    </source>
</evidence>
<dbReference type="InterPro" id="IPR011611">
    <property type="entry name" value="PfkB_dom"/>
</dbReference>
<dbReference type="PROSITE" id="PS00584">
    <property type="entry name" value="PFKB_KINASES_2"/>
    <property type="match status" value="1"/>
</dbReference>
<name>A0ABU1AFA3_9BACT</name>
<feature type="binding site" evidence="12">
    <location>
        <position position="313"/>
    </location>
    <ligand>
        <name>K(+)</name>
        <dbReference type="ChEBI" id="CHEBI:29103"/>
    </ligand>
</feature>
<feature type="binding site" evidence="12">
    <location>
        <position position="199"/>
    </location>
    <ligand>
        <name>ATP</name>
        <dbReference type="ChEBI" id="CHEBI:30616"/>
    </ligand>
</feature>
<keyword evidence="8 12" id="KW-0067">ATP-binding</keyword>
<dbReference type="GO" id="GO:0004747">
    <property type="term" value="F:ribokinase activity"/>
    <property type="evidence" value="ECO:0007669"/>
    <property type="project" value="UniProtKB-EC"/>
</dbReference>
<gene>
    <name evidence="12" type="primary">rbsK</name>
    <name evidence="14" type="ORF">QEH59_03640</name>
</gene>
<evidence type="ECO:0000256" key="6">
    <source>
        <dbReference type="ARBA" id="ARBA00022741"/>
    </source>
</evidence>
<comment type="caution">
    <text evidence="12">Lacks conserved residue(s) required for the propagation of feature annotation.</text>
</comment>
<comment type="subunit">
    <text evidence="12">Homodimer.</text>
</comment>
<keyword evidence="10 12" id="KW-0630">Potassium</keyword>